<organism evidence="3 4">
    <name type="scientific">Eimeria mitis</name>
    <dbReference type="NCBI Taxonomy" id="44415"/>
    <lineage>
        <taxon>Eukaryota</taxon>
        <taxon>Sar</taxon>
        <taxon>Alveolata</taxon>
        <taxon>Apicomplexa</taxon>
        <taxon>Conoidasida</taxon>
        <taxon>Coccidia</taxon>
        <taxon>Eucoccidiorida</taxon>
        <taxon>Eimeriorina</taxon>
        <taxon>Eimeriidae</taxon>
        <taxon>Eimeria</taxon>
    </lineage>
</organism>
<dbReference type="InterPro" id="IPR021288">
    <property type="entry name" value="Surface_antigen"/>
</dbReference>
<dbReference type="Proteomes" id="UP000030744">
    <property type="component" value="Unassembled WGS sequence"/>
</dbReference>
<dbReference type="Pfam" id="PF11054">
    <property type="entry name" value="Surface_antigen"/>
    <property type="match status" value="1"/>
</dbReference>
<feature type="region of interest" description="Disordered" evidence="1">
    <location>
        <begin position="27"/>
        <end position="60"/>
    </location>
</feature>
<protein>
    <submittedName>
        <fullName evidence="3">SAG family member</fullName>
    </submittedName>
</protein>
<keyword evidence="2" id="KW-0732">Signal</keyword>
<dbReference type="GeneID" id="25381722"/>
<evidence type="ECO:0000256" key="1">
    <source>
        <dbReference type="SAM" id="MobiDB-lite"/>
    </source>
</evidence>
<dbReference type="RefSeq" id="XP_013354634.1">
    <property type="nucleotide sequence ID" value="XM_013499180.1"/>
</dbReference>
<reference evidence="3" key="1">
    <citation type="submission" date="2013-10" db="EMBL/GenBank/DDBJ databases">
        <title>Genomic analysis of the causative agents of coccidiosis in chickens.</title>
        <authorList>
            <person name="Reid A.J."/>
            <person name="Blake D."/>
            <person name="Billington K."/>
            <person name="Browne H."/>
            <person name="Dunn M."/>
            <person name="Hung S."/>
            <person name="Kawahara F."/>
            <person name="Miranda-Saavedra D."/>
            <person name="Mourier T."/>
            <person name="Nagra H."/>
            <person name="Otto T.D."/>
            <person name="Rawlings N."/>
            <person name="Sanchez A."/>
            <person name="Sanders M."/>
            <person name="Subramaniam C."/>
            <person name="Tay Y."/>
            <person name="Dear P."/>
            <person name="Doerig C."/>
            <person name="Gruber A."/>
            <person name="Parkinson J."/>
            <person name="Shirley M."/>
            <person name="Wan K.L."/>
            <person name="Berriman M."/>
            <person name="Tomley F."/>
            <person name="Pain A."/>
        </authorList>
    </citation>
    <scope>NUCLEOTIDE SEQUENCE [LARGE SCALE GENOMIC DNA]</scope>
    <source>
        <strain evidence="3">Houghton</strain>
    </source>
</reference>
<sequence>MPVLKFLSVAAAAIFFSHINSAYGADMSPGGTIETPEHQGDSNDNENEPGSGPGDVETDTATNKAVRAECWEQMNAARNRVGFAELTHEKRFKITQDDWPRSVSTLEDYLSTVCKGIKTNTTPDDLAAIEGTVAKEQWNKITAALSSSSAASAAPAALALAAAAFAAVFL</sequence>
<gene>
    <name evidence="3" type="ORF">EMH_0072170</name>
</gene>
<dbReference type="VEuPathDB" id="ToxoDB:EMH_0072170"/>
<name>U6K311_9EIME</name>
<feature type="chain" id="PRO_5004671166" evidence="2">
    <location>
        <begin position="25"/>
        <end position="170"/>
    </location>
</feature>
<keyword evidence="4" id="KW-1185">Reference proteome</keyword>
<proteinExistence type="predicted"/>
<evidence type="ECO:0000313" key="4">
    <source>
        <dbReference type="Proteomes" id="UP000030744"/>
    </source>
</evidence>
<reference evidence="3" key="2">
    <citation type="submission" date="2013-10" db="EMBL/GenBank/DDBJ databases">
        <authorList>
            <person name="Aslett M."/>
        </authorList>
    </citation>
    <scope>NUCLEOTIDE SEQUENCE [LARGE SCALE GENOMIC DNA]</scope>
    <source>
        <strain evidence="3">Houghton</strain>
    </source>
</reference>
<feature type="signal peptide" evidence="2">
    <location>
        <begin position="1"/>
        <end position="24"/>
    </location>
</feature>
<evidence type="ECO:0000256" key="2">
    <source>
        <dbReference type="SAM" id="SignalP"/>
    </source>
</evidence>
<dbReference type="EMBL" id="HG683826">
    <property type="protein sequence ID" value="CDJ32069.1"/>
    <property type="molecule type" value="Genomic_DNA"/>
</dbReference>
<accession>U6K311</accession>
<dbReference type="AlphaFoldDB" id="U6K311"/>
<evidence type="ECO:0000313" key="3">
    <source>
        <dbReference type="EMBL" id="CDJ32069.1"/>
    </source>
</evidence>